<organism evidence="7 8">
    <name type="scientific">Flavobacterium calami</name>
    <dbReference type="NCBI Taxonomy" id="3139144"/>
    <lineage>
        <taxon>Bacteria</taxon>
        <taxon>Pseudomonadati</taxon>
        <taxon>Bacteroidota</taxon>
        <taxon>Flavobacteriia</taxon>
        <taxon>Flavobacteriales</taxon>
        <taxon>Flavobacteriaceae</taxon>
        <taxon>Flavobacterium</taxon>
    </lineage>
</organism>
<feature type="signal peptide" evidence="5">
    <location>
        <begin position="1"/>
        <end position="20"/>
    </location>
</feature>
<dbReference type="PROSITE" id="PS51257">
    <property type="entry name" value="PROKAR_LIPOPROTEIN"/>
    <property type="match status" value="1"/>
</dbReference>
<dbReference type="Proteomes" id="UP001485226">
    <property type="component" value="Unassembled WGS sequence"/>
</dbReference>
<accession>A0ABU9IPR3</accession>
<dbReference type="Pfam" id="PF00578">
    <property type="entry name" value="AhpC-TSA"/>
    <property type="match status" value="1"/>
</dbReference>
<keyword evidence="5" id="KW-0732">Signal</keyword>
<comment type="caution">
    <text evidence="7">The sequence shown here is derived from an EMBL/GenBank/DDBJ whole genome shotgun (WGS) entry which is preliminary data.</text>
</comment>
<dbReference type="InterPro" id="IPR036249">
    <property type="entry name" value="Thioredoxin-like_sf"/>
</dbReference>
<keyword evidence="2" id="KW-0201">Cytochrome c-type biogenesis</keyword>
<dbReference type="PANTHER" id="PTHR42852:SF6">
    <property type="entry name" value="THIOL:DISULFIDE INTERCHANGE PROTEIN DSBE"/>
    <property type="match status" value="1"/>
</dbReference>
<gene>
    <name evidence="7" type="ORF">AAEO57_10095</name>
</gene>
<evidence type="ECO:0000256" key="4">
    <source>
        <dbReference type="ARBA" id="ARBA00023284"/>
    </source>
</evidence>
<name>A0ABU9IPR3_9FLAO</name>
<evidence type="ECO:0000256" key="1">
    <source>
        <dbReference type="ARBA" id="ARBA00004196"/>
    </source>
</evidence>
<evidence type="ECO:0000256" key="3">
    <source>
        <dbReference type="ARBA" id="ARBA00023157"/>
    </source>
</evidence>
<dbReference type="CDD" id="cd02966">
    <property type="entry name" value="TlpA_like_family"/>
    <property type="match status" value="1"/>
</dbReference>
<keyword evidence="4" id="KW-0676">Redox-active center</keyword>
<dbReference type="InterPro" id="IPR013766">
    <property type="entry name" value="Thioredoxin_domain"/>
</dbReference>
<evidence type="ECO:0000259" key="6">
    <source>
        <dbReference type="PROSITE" id="PS51352"/>
    </source>
</evidence>
<protein>
    <submittedName>
        <fullName evidence="7">TlpA disulfide reductase family protein</fullName>
    </submittedName>
</protein>
<dbReference type="InterPro" id="IPR050553">
    <property type="entry name" value="Thioredoxin_ResA/DsbE_sf"/>
</dbReference>
<evidence type="ECO:0000313" key="8">
    <source>
        <dbReference type="Proteomes" id="UP001485226"/>
    </source>
</evidence>
<dbReference type="PANTHER" id="PTHR42852">
    <property type="entry name" value="THIOL:DISULFIDE INTERCHANGE PROTEIN DSBE"/>
    <property type="match status" value="1"/>
</dbReference>
<dbReference type="InterPro" id="IPR000866">
    <property type="entry name" value="AhpC/TSA"/>
</dbReference>
<sequence>MKLTAILISLLWSACVFAQAQENDEAAFGFQINDTAADFVQKDAQGKDIRLSDFKGGYVLIDFWASWCAPCISEMPAFISVYDKYHSKGFEILAVSLDKKKELWTQAIEKNKIPWVNVSDLKGWTGTAARTYKIIGLPSNLLVDPAGKVIAKNLSAETLHLKLKEIYHL</sequence>
<evidence type="ECO:0000313" key="7">
    <source>
        <dbReference type="EMBL" id="MEL1254127.1"/>
    </source>
</evidence>
<proteinExistence type="predicted"/>
<dbReference type="Gene3D" id="3.40.30.10">
    <property type="entry name" value="Glutaredoxin"/>
    <property type="match status" value="1"/>
</dbReference>
<keyword evidence="3" id="KW-1015">Disulfide bond</keyword>
<feature type="chain" id="PRO_5045373878" evidence="5">
    <location>
        <begin position="21"/>
        <end position="169"/>
    </location>
</feature>
<dbReference type="EMBL" id="JBBYHS010000009">
    <property type="protein sequence ID" value="MEL1254127.1"/>
    <property type="molecule type" value="Genomic_DNA"/>
</dbReference>
<dbReference type="RefSeq" id="WP_341692162.1">
    <property type="nucleotide sequence ID" value="NZ_JBBYHS010000009.1"/>
</dbReference>
<dbReference type="SUPFAM" id="SSF52833">
    <property type="entry name" value="Thioredoxin-like"/>
    <property type="match status" value="1"/>
</dbReference>
<feature type="domain" description="Thioredoxin" evidence="6">
    <location>
        <begin position="30"/>
        <end position="169"/>
    </location>
</feature>
<evidence type="ECO:0000256" key="2">
    <source>
        <dbReference type="ARBA" id="ARBA00022748"/>
    </source>
</evidence>
<dbReference type="PROSITE" id="PS51352">
    <property type="entry name" value="THIOREDOXIN_2"/>
    <property type="match status" value="1"/>
</dbReference>
<keyword evidence="8" id="KW-1185">Reference proteome</keyword>
<evidence type="ECO:0000256" key="5">
    <source>
        <dbReference type="SAM" id="SignalP"/>
    </source>
</evidence>
<reference evidence="7 8" key="1">
    <citation type="submission" date="2024-04" db="EMBL/GenBank/DDBJ databases">
        <title>Flavobacterium sp. DGU38 16S ribosomal RNA gene Genome sequencing and assembly.</title>
        <authorList>
            <person name="Park S."/>
        </authorList>
    </citation>
    <scope>NUCLEOTIDE SEQUENCE [LARGE SCALE GENOMIC DNA]</scope>
    <source>
        <strain evidence="7 8">DGU38</strain>
    </source>
</reference>
<comment type="subcellular location">
    <subcellularLocation>
        <location evidence="1">Cell envelope</location>
    </subcellularLocation>
</comment>